<keyword evidence="7" id="KW-1185">Reference proteome</keyword>
<protein>
    <submittedName>
        <fullName evidence="6">Uncharacterized protein, isoform A</fullName>
    </submittedName>
</protein>
<dbReference type="InterPro" id="IPR045851">
    <property type="entry name" value="AMP-bd_C_sf"/>
</dbReference>
<evidence type="ECO:0000259" key="5">
    <source>
        <dbReference type="Pfam" id="PF13193"/>
    </source>
</evidence>
<dbReference type="FunFam" id="3.40.50.12780:FF:000025">
    <property type="entry name" value="luciferin 4-monooxygenase"/>
    <property type="match status" value="1"/>
</dbReference>
<dbReference type="AlphaFoldDB" id="B3MFS0"/>
<dbReference type="PhylomeDB" id="B3MFS0"/>
<dbReference type="CDD" id="cd05911">
    <property type="entry name" value="Firefly_Luc_like"/>
    <property type="match status" value="1"/>
</dbReference>
<dbReference type="STRING" id="7217.B3MFS0"/>
<proteinExistence type="inferred from homology"/>
<dbReference type="InterPro" id="IPR042099">
    <property type="entry name" value="ANL_N_sf"/>
</dbReference>
<feature type="domain" description="AMP-dependent synthetase/ligase" evidence="4">
    <location>
        <begin position="49"/>
        <end position="392"/>
    </location>
</feature>
<comment type="similarity">
    <text evidence="2">Belongs to the ATP-dependent AMP-binding enzyme family.</text>
</comment>
<dbReference type="SUPFAM" id="SSF56801">
    <property type="entry name" value="Acetyl-CoA synthetase-like"/>
    <property type="match status" value="1"/>
</dbReference>
<dbReference type="eggNOG" id="KOG1176">
    <property type="taxonomic scope" value="Eukaryota"/>
</dbReference>
<dbReference type="Pfam" id="PF13193">
    <property type="entry name" value="AMP-binding_C"/>
    <property type="match status" value="1"/>
</dbReference>
<evidence type="ECO:0000313" key="7">
    <source>
        <dbReference type="Proteomes" id="UP000007801"/>
    </source>
</evidence>
<dbReference type="KEGG" id="dan:6494113"/>
<comment type="subcellular location">
    <subcellularLocation>
        <location evidence="1">Peroxisome</location>
    </subcellularLocation>
</comment>
<dbReference type="HOGENOM" id="CLU_000022_59_2_1"/>
<gene>
    <name evidence="6" type="primary">Dana\GF11249</name>
    <name evidence="6" type="synonym">dana_GLEANR_11319</name>
    <name evidence="6" type="ORF">GF11249</name>
</gene>
<evidence type="ECO:0000313" key="6">
    <source>
        <dbReference type="EMBL" id="EDV37760.1"/>
    </source>
</evidence>
<dbReference type="EMBL" id="CH902619">
    <property type="protein sequence ID" value="EDV37760.1"/>
    <property type="molecule type" value="Genomic_DNA"/>
</dbReference>
<dbReference type="Gene3D" id="3.40.50.12780">
    <property type="entry name" value="N-terminal domain of ligase-like"/>
    <property type="match status" value="1"/>
</dbReference>
<evidence type="ECO:0000256" key="1">
    <source>
        <dbReference type="ARBA" id="ARBA00004275"/>
    </source>
</evidence>
<feature type="domain" description="AMP-binding enzyme C-terminal" evidence="5">
    <location>
        <begin position="442"/>
        <end position="519"/>
    </location>
</feature>
<accession>B3MFS0</accession>
<dbReference type="Pfam" id="PF00501">
    <property type="entry name" value="AMP-binding"/>
    <property type="match status" value="1"/>
</dbReference>
<dbReference type="SMR" id="B3MFS0"/>
<sequence length="538" mass="59524">MPTKAIFPTFYNAETKIWSGPPRATLYDYNASAGQIIHNSLKCWPTNVIQITDDDGTVLTNADMLAYATRIALFFKSEGLNHEDKVGIIANSSTYVIPVATACFFNATPFHAVNYSREPAIVKGLFSVTKPKIMFIDAPDYERIKEITKEWSPKIITLTGRVEGVASVEDLLKPHPAERIYVPTPLVKGGDQVAVVLCSSGTAGLPKAVALSHRHIAATNSLAISTDVLYTSATIDWMTGFSITIMNLMCGFTRILSSKPFSAAHAVELVKKYKVTCIAMAPWQAYELYTSPLAVPEDLKSLTISFVIGGWISLQLLRKAQELMPKTFIMFSYGTTETGVVTVNCDQSLECAVGRLAPGMRVKILDENRQNLPPNQTGEILIDIGLTWEGYLNNPEDTAATLQDGWINLGDLGYFDDDNNLYLVDRKKDLLKYKSKHYWPNEIEQVIAELPEVKHVCVVGARDARYGDAAGALIIKQEGAEISAQKIIDYVAQKLVVDYKHLNAGVIFVEKFPKNPNGKVMRSLARDIFEEAQNIQTQ</sequence>
<evidence type="ECO:0000259" key="4">
    <source>
        <dbReference type="Pfam" id="PF00501"/>
    </source>
</evidence>
<dbReference type="PANTHER" id="PTHR24096">
    <property type="entry name" value="LONG-CHAIN-FATTY-ACID--COA LIGASE"/>
    <property type="match status" value="1"/>
</dbReference>
<dbReference type="GO" id="GO:0046949">
    <property type="term" value="P:fatty-acyl-CoA biosynthetic process"/>
    <property type="evidence" value="ECO:0007669"/>
    <property type="project" value="TreeGrafter"/>
</dbReference>
<evidence type="ECO:0000256" key="2">
    <source>
        <dbReference type="ARBA" id="ARBA00006432"/>
    </source>
</evidence>
<reference evidence="6 7" key="1">
    <citation type="journal article" date="2007" name="Nature">
        <title>Evolution of genes and genomes on the Drosophila phylogeny.</title>
        <authorList>
            <consortium name="Drosophila 12 Genomes Consortium"/>
            <person name="Clark A.G."/>
            <person name="Eisen M.B."/>
            <person name="Smith D.R."/>
            <person name="Bergman C.M."/>
            <person name="Oliver B."/>
            <person name="Markow T.A."/>
            <person name="Kaufman T.C."/>
            <person name="Kellis M."/>
            <person name="Gelbart W."/>
            <person name="Iyer V.N."/>
            <person name="Pollard D.A."/>
            <person name="Sackton T.B."/>
            <person name="Larracuente A.M."/>
            <person name="Singh N.D."/>
            <person name="Abad J.P."/>
            <person name="Abt D.N."/>
            <person name="Adryan B."/>
            <person name="Aguade M."/>
            <person name="Akashi H."/>
            <person name="Anderson W.W."/>
            <person name="Aquadro C.F."/>
            <person name="Ardell D.H."/>
            <person name="Arguello R."/>
            <person name="Artieri C.G."/>
            <person name="Barbash D.A."/>
            <person name="Barker D."/>
            <person name="Barsanti P."/>
            <person name="Batterham P."/>
            <person name="Batzoglou S."/>
            <person name="Begun D."/>
            <person name="Bhutkar A."/>
            <person name="Blanco E."/>
            <person name="Bosak S.A."/>
            <person name="Bradley R.K."/>
            <person name="Brand A.D."/>
            <person name="Brent M.R."/>
            <person name="Brooks A.N."/>
            <person name="Brown R.H."/>
            <person name="Butlin R.K."/>
            <person name="Caggese C."/>
            <person name="Calvi B.R."/>
            <person name="Bernardo de Carvalho A."/>
            <person name="Caspi A."/>
            <person name="Castrezana S."/>
            <person name="Celniker S.E."/>
            <person name="Chang J.L."/>
            <person name="Chapple C."/>
            <person name="Chatterji S."/>
            <person name="Chinwalla A."/>
            <person name="Civetta A."/>
            <person name="Clifton S.W."/>
            <person name="Comeron J.M."/>
            <person name="Costello J.C."/>
            <person name="Coyne J.A."/>
            <person name="Daub J."/>
            <person name="David R.G."/>
            <person name="Delcher A.L."/>
            <person name="Delehaunty K."/>
            <person name="Do C.B."/>
            <person name="Ebling H."/>
            <person name="Edwards K."/>
            <person name="Eickbush T."/>
            <person name="Evans J.D."/>
            <person name="Filipski A."/>
            <person name="Findeiss S."/>
            <person name="Freyhult E."/>
            <person name="Fulton L."/>
            <person name="Fulton R."/>
            <person name="Garcia A.C."/>
            <person name="Gardiner A."/>
            <person name="Garfield D.A."/>
            <person name="Garvin B.E."/>
            <person name="Gibson G."/>
            <person name="Gilbert D."/>
            <person name="Gnerre S."/>
            <person name="Godfrey J."/>
            <person name="Good R."/>
            <person name="Gotea V."/>
            <person name="Gravely B."/>
            <person name="Greenberg A.J."/>
            <person name="Griffiths-Jones S."/>
            <person name="Gross S."/>
            <person name="Guigo R."/>
            <person name="Gustafson E.A."/>
            <person name="Haerty W."/>
            <person name="Hahn M.W."/>
            <person name="Halligan D.L."/>
            <person name="Halpern A.L."/>
            <person name="Halter G.M."/>
            <person name="Han M.V."/>
            <person name="Heger A."/>
            <person name="Hillier L."/>
            <person name="Hinrichs A.S."/>
            <person name="Holmes I."/>
            <person name="Hoskins R.A."/>
            <person name="Hubisz M.J."/>
            <person name="Hultmark D."/>
            <person name="Huntley M.A."/>
            <person name="Jaffe D.B."/>
            <person name="Jagadeeshan S."/>
            <person name="Jeck W.R."/>
            <person name="Johnson J."/>
            <person name="Jones C.D."/>
            <person name="Jordan W.C."/>
            <person name="Karpen G.H."/>
            <person name="Kataoka E."/>
            <person name="Keightley P.D."/>
            <person name="Kheradpour P."/>
            <person name="Kirkness E.F."/>
            <person name="Koerich L.B."/>
            <person name="Kristiansen K."/>
            <person name="Kudrna D."/>
            <person name="Kulathinal R.J."/>
            <person name="Kumar S."/>
            <person name="Kwok R."/>
            <person name="Lander E."/>
            <person name="Langley C.H."/>
            <person name="Lapoint R."/>
            <person name="Lazzaro B.P."/>
            <person name="Lee S.J."/>
            <person name="Levesque L."/>
            <person name="Li R."/>
            <person name="Lin C.F."/>
            <person name="Lin M.F."/>
            <person name="Lindblad-Toh K."/>
            <person name="Llopart A."/>
            <person name="Long M."/>
            <person name="Low L."/>
            <person name="Lozovsky E."/>
            <person name="Lu J."/>
            <person name="Luo M."/>
            <person name="Machado C.A."/>
            <person name="Makalowski W."/>
            <person name="Marzo M."/>
            <person name="Matsuda M."/>
            <person name="Matzkin L."/>
            <person name="McAllister B."/>
            <person name="McBride C.S."/>
            <person name="McKernan B."/>
            <person name="McKernan K."/>
            <person name="Mendez-Lago M."/>
            <person name="Minx P."/>
            <person name="Mollenhauer M.U."/>
            <person name="Montooth K."/>
            <person name="Mount S.M."/>
            <person name="Mu X."/>
            <person name="Myers E."/>
            <person name="Negre B."/>
            <person name="Newfeld S."/>
            <person name="Nielsen R."/>
            <person name="Noor M.A."/>
            <person name="O'Grady P."/>
            <person name="Pachter L."/>
            <person name="Papaceit M."/>
            <person name="Parisi M.J."/>
            <person name="Parisi M."/>
            <person name="Parts L."/>
            <person name="Pedersen J.S."/>
            <person name="Pesole G."/>
            <person name="Phillippy A.M."/>
            <person name="Ponting C.P."/>
            <person name="Pop M."/>
            <person name="Porcelli D."/>
            <person name="Powell J.R."/>
            <person name="Prohaska S."/>
            <person name="Pruitt K."/>
            <person name="Puig M."/>
            <person name="Quesneville H."/>
            <person name="Ram K.R."/>
            <person name="Rand D."/>
            <person name="Rasmussen M.D."/>
            <person name="Reed L.K."/>
            <person name="Reenan R."/>
            <person name="Reily A."/>
            <person name="Remington K.A."/>
            <person name="Rieger T.T."/>
            <person name="Ritchie M.G."/>
            <person name="Robin C."/>
            <person name="Rogers Y.H."/>
            <person name="Rohde C."/>
            <person name="Rozas J."/>
            <person name="Rubenfield M.J."/>
            <person name="Ruiz A."/>
            <person name="Russo S."/>
            <person name="Salzberg S.L."/>
            <person name="Sanchez-Gracia A."/>
            <person name="Saranga D.J."/>
            <person name="Sato H."/>
            <person name="Schaeffer S.W."/>
            <person name="Schatz M.C."/>
            <person name="Schlenke T."/>
            <person name="Schwartz R."/>
            <person name="Segarra C."/>
            <person name="Singh R.S."/>
            <person name="Sirot L."/>
            <person name="Sirota M."/>
            <person name="Sisneros N.B."/>
            <person name="Smith C.D."/>
            <person name="Smith T.F."/>
            <person name="Spieth J."/>
            <person name="Stage D.E."/>
            <person name="Stark A."/>
            <person name="Stephan W."/>
            <person name="Strausberg R.L."/>
            <person name="Strempel S."/>
            <person name="Sturgill D."/>
            <person name="Sutton G."/>
            <person name="Sutton G.G."/>
            <person name="Tao W."/>
            <person name="Teichmann S."/>
            <person name="Tobari Y.N."/>
            <person name="Tomimura Y."/>
            <person name="Tsolas J.M."/>
            <person name="Valente V.L."/>
            <person name="Venter E."/>
            <person name="Venter J.C."/>
            <person name="Vicario S."/>
            <person name="Vieira F.G."/>
            <person name="Vilella A.J."/>
            <person name="Villasante A."/>
            <person name="Walenz B."/>
            <person name="Wang J."/>
            <person name="Wasserman M."/>
            <person name="Watts T."/>
            <person name="Wilson D."/>
            <person name="Wilson R.K."/>
            <person name="Wing R.A."/>
            <person name="Wolfner M.F."/>
            <person name="Wong A."/>
            <person name="Wong G.K."/>
            <person name="Wu C.I."/>
            <person name="Wu G."/>
            <person name="Yamamoto D."/>
            <person name="Yang H.P."/>
            <person name="Yang S.P."/>
            <person name="Yorke J.A."/>
            <person name="Yoshida K."/>
            <person name="Zdobnov E."/>
            <person name="Zhang P."/>
            <person name="Zhang Y."/>
            <person name="Zimin A.V."/>
            <person name="Baldwin J."/>
            <person name="Abdouelleil A."/>
            <person name="Abdulkadir J."/>
            <person name="Abebe A."/>
            <person name="Abera B."/>
            <person name="Abreu J."/>
            <person name="Acer S.C."/>
            <person name="Aftuck L."/>
            <person name="Alexander A."/>
            <person name="An P."/>
            <person name="Anderson E."/>
            <person name="Anderson S."/>
            <person name="Arachi H."/>
            <person name="Azer M."/>
            <person name="Bachantsang P."/>
            <person name="Barry A."/>
            <person name="Bayul T."/>
            <person name="Berlin A."/>
            <person name="Bessette D."/>
            <person name="Bloom T."/>
            <person name="Blye J."/>
            <person name="Boguslavskiy L."/>
            <person name="Bonnet C."/>
            <person name="Boukhgalter B."/>
            <person name="Bourzgui I."/>
            <person name="Brown A."/>
            <person name="Cahill P."/>
            <person name="Channer S."/>
            <person name="Cheshatsang Y."/>
            <person name="Chuda L."/>
            <person name="Citroen M."/>
            <person name="Collymore A."/>
            <person name="Cooke P."/>
            <person name="Costello M."/>
            <person name="D'Aco K."/>
            <person name="Daza R."/>
            <person name="De Haan G."/>
            <person name="DeGray S."/>
            <person name="DeMaso C."/>
            <person name="Dhargay N."/>
            <person name="Dooley K."/>
            <person name="Dooley E."/>
            <person name="Doricent M."/>
            <person name="Dorje P."/>
            <person name="Dorjee K."/>
            <person name="Dupes A."/>
            <person name="Elong R."/>
            <person name="Falk J."/>
            <person name="Farina A."/>
            <person name="Faro S."/>
            <person name="Ferguson D."/>
            <person name="Fisher S."/>
            <person name="Foley C.D."/>
            <person name="Franke A."/>
            <person name="Friedrich D."/>
            <person name="Gadbois L."/>
            <person name="Gearin G."/>
            <person name="Gearin C.R."/>
            <person name="Giannoukos G."/>
            <person name="Goode T."/>
            <person name="Graham J."/>
            <person name="Grandbois E."/>
            <person name="Grewal S."/>
            <person name="Gyaltsen K."/>
            <person name="Hafez N."/>
            <person name="Hagos B."/>
            <person name="Hall J."/>
            <person name="Henson C."/>
            <person name="Hollinger A."/>
            <person name="Honan T."/>
            <person name="Huard M.D."/>
            <person name="Hughes L."/>
            <person name="Hurhula B."/>
            <person name="Husby M.E."/>
            <person name="Kamat A."/>
            <person name="Kanga B."/>
            <person name="Kashin S."/>
            <person name="Khazanovich D."/>
            <person name="Kisner P."/>
            <person name="Lance K."/>
            <person name="Lara M."/>
            <person name="Lee W."/>
            <person name="Lennon N."/>
            <person name="Letendre F."/>
            <person name="LeVine R."/>
            <person name="Lipovsky A."/>
            <person name="Liu X."/>
            <person name="Liu J."/>
            <person name="Liu S."/>
            <person name="Lokyitsang T."/>
            <person name="Lokyitsang Y."/>
            <person name="Lubonja R."/>
            <person name="Lui A."/>
            <person name="MacDonald P."/>
            <person name="Magnisalis V."/>
            <person name="Maru K."/>
            <person name="Matthews C."/>
            <person name="McCusker W."/>
            <person name="McDonough S."/>
            <person name="Mehta T."/>
            <person name="Meldrim J."/>
            <person name="Meneus L."/>
            <person name="Mihai O."/>
            <person name="Mihalev A."/>
            <person name="Mihova T."/>
            <person name="Mittelman R."/>
            <person name="Mlenga V."/>
            <person name="Montmayeur A."/>
            <person name="Mulrain L."/>
            <person name="Navidi A."/>
            <person name="Naylor J."/>
            <person name="Negash T."/>
            <person name="Nguyen T."/>
            <person name="Nguyen N."/>
            <person name="Nicol R."/>
            <person name="Norbu C."/>
            <person name="Norbu N."/>
            <person name="Novod N."/>
            <person name="O'Neill B."/>
            <person name="Osman S."/>
            <person name="Markiewicz E."/>
            <person name="Oyono O.L."/>
            <person name="Patti C."/>
            <person name="Phunkhang P."/>
            <person name="Pierre F."/>
            <person name="Priest M."/>
            <person name="Raghuraman S."/>
            <person name="Rege F."/>
            <person name="Reyes R."/>
            <person name="Rise C."/>
            <person name="Rogov P."/>
            <person name="Ross K."/>
            <person name="Ryan E."/>
            <person name="Settipalli S."/>
            <person name="Shea T."/>
            <person name="Sherpa N."/>
            <person name="Shi L."/>
            <person name="Shih D."/>
            <person name="Sparrow T."/>
            <person name="Spaulding J."/>
            <person name="Stalker J."/>
            <person name="Stange-Thomann N."/>
            <person name="Stavropoulos S."/>
            <person name="Stone C."/>
            <person name="Strader C."/>
            <person name="Tesfaye S."/>
            <person name="Thomson T."/>
            <person name="Thoulutsang Y."/>
            <person name="Thoulutsang D."/>
            <person name="Topham K."/>
            <person name="Topping I."/>
            <person name="Tsamla T."/>
            <person name="Vassiliev H."/>
            <person name="Vo A."/>
            <person name="Wangchuk T."/>
            <person name="Wangdi T."/>
            <person name="Weiand M."/>
            <person name="Wilkinson J."/>
            <person name="Wilson A."/>
            <person name="Yadav S."/>
            <person name="Young G."/>
            <person name="Yu Q."/>
            <person name="Zembek L."/>
            <person name="Zhong D."/>
            <person name="Zimmer A."/>
            <person name="Zwirko Z."/>
            <person name="Jaffe D.B."/>
            <person name="Alvarez P."/>
            <person name="Brockman W."/>
            <person name="Butler J."/>
            <person name="Chin C."/>
            <person name="Gnerre S."/>
            <person name="Grabherr M."/>
            <person name="Kleber M."/>
            <person name="Mauceli E."/>
            <person name="MacCallum I."/>
        </authorList>
    </citation>
    <scope>NUCLEOTIDE SEQUENCE [LARGE SCALE GENOMIC DNA]</scope>
    <source>
        <strain evidence="7">Tucson 14024-0371.13</strain>
    </source>
</reference>
<dbReference type="InterPro" id="IPR025110">
    <property type="entry name" value="AMP-bd_C"/>
</dbReference>
<name>B3MFS0_DROAN</name>
<keyword evidence="3" id="KW-0576">Peroxisome</keyword>
<dbReference type="Proteomes" id="UP000007801">
    <property type="component" value="Unassembled WGS sequence"/>
</dbReference>
<dbReference type="Gene3D" id="3.30.300.30">
    <property type="match status" value="1"/>
</dbReference>
<dbReference type="FunFam" id="3.30.300.30:FF:000007">
    <property type="entry name" value="4-coumarate--CoA ligase 2"/>
    <property type="match status" value="1"/>
</dbReference>
<dbReference type="InterPro" id="IPR000873">
    <property type="entry name" value="AMP-dep_synth/lig_dom"/>
</dbReference>
<dbReference type="OrthoDB" id="10253869at2759"/>
<dbReference type="OMA" id="PMTHIFG"/>
<evidence type="ECO:0000256" key="3">
    <source>
        <dbReference type="ARBA" id="ARBA00023140"/>
    </source>
</evidence>
<dbReference type="GO" id="GO:0005777">
    <property type="term" value="C:peroxisome"/>
    <property type="evidence" value="ECO:0007669"/>
    <property type="project" value="UniProtKB-SubCell"/>
</dbReference>
<dbReference type="InParanoid" id="B3MFS0"/>
<dbReference type="GeneID" id="6494113"/>
<dbReference type="PANTHER" id="PTHR24096:SF353">
    <property type="entry name" value="GH16244P-RELATED"/>
    <property type="match status" value="1"/>
</dbReference>
<organism evidence="6 7">
    <name type="scientific">Drosophila ananassae</name>
    <name type="common">Fruit fly</name>
    <dbReference type="NCBI Taxonomy" id="7217"/>
    <lineage>
        <taxon>Eukaryota</taxon>
        <taxon>Metazoa</taxon>
        <taxon>Ecdysozoa</taxon>
        <taxon>Arthropoda</taxon>
        <taxon>Hexapoda</taxon>
        <taxon>Insecta</taxon>
        <taxon>Pterygota</taxon>
        <taxon>Neoptera</taxon>
        <taxon>Endopterygota</taxon>
        <taxon>Diptera</taxon>
        <taxon>Brachycera</taxon>
        <taxon>Muscomorpha</taxon>
        <taxon>Ephydroidea</taxon>
        <taxon>Drosophilidae</taxon>
        <taxon>Drosophila</taxon>
        <taxon>Sophophora</taxon>
    </lineage>
</organism>
<dbReference type="GO" id="GO:0004467">
    <property type="term" value="F:long-chain fatty acid-CoA ligase activity"/>
    <property type="evidence" value="ECO:0007669"/>
    <property type="project" value="TreeGrafter"/>
</dbReference>